<gene>
    <name evidence="1" type="ORF">MKY91_06675</name>
</gene>
<name>A0ABU9VGS2_9BACI</name>
<accession>A0ABU9VGS2</accession>
<keyword evidence="2" id="KW-1185">Reference proteome</keyword>
<evidence type="ECO:0000313" key="2">
    <source>
        <dbReference type="Proteomes" id="UP001418796"/>
    </source>
</evidence>
<dbReference type="RefSeq" id="WP_343129871.1">
    <property type="nucleotide sequence ID" value="NZ_JBCITK010000001.1"/>
</dbReference>
<proteinExistence type="predicted"/>
<reference evidence="1 2" key="1">
    <citation type="submission" date="2024-03" db="EMBL/GenBank/DDBJ databases">
        <title>Bacilli Hybrid Assemblies.</title>
        <authorList>
            <person name="Kovac J."/>
        </authorList>
    </citation>
    <scope>NUCLEOTIDE SEQUENCE [LARGE SCALE GENOMIC DNA]</scope>
    <source>
        <strain evidence="1 2">FSL R7-0666</strain>
    </source>
</reference>
<comment type="caution">
    <text evidence="1">The sequence shown here is derived from an EMBL/GenBank/DDBJ whole genome shotgun (WGS) entry which is preliminary data.</text>
</comment>
<dbReference type="InterPro" id="IPR046208">
    <property type="entry name" value="DUF6241"/>
</dbReference>
<dbReference type="EMBL" id="JBCITK010000001">
    <property type="protein sequence ID" value="MEN0642825.1"/>
    <property type="molecule type" value="Genomic_DNA"/>
</dbReference>
<protein>
    <submittedName>
        <fullName evidence="1">DUF6241 domain-containing protein</fullName>
    </submittedName>
</protein>
<sequence>MKKLLTISGITVGSLALTAALVFGLLEFANKPVNTKTAEAEEVNQVEAEEVDDIDAPEVILKETANEDLEELFPDSMTESTMQTTIHHMAHGLIYAEQKWGKIEITEDRLERLLQVAEQKESSYKEGSLYVSILTYWNDGDFSNAVADHNSIWKLQNGTVGKATRLLTADEINEYNEKHFE</sequence>
<dbReference type="Proteomes" id="UP001418796">
    <property type="component" value="Unassembled WGS sequence"/>
</dbReference>
<evidence type="ECO:0000313" key="1">
    <source>
        <dbReference type="EMBL" id="MEN0642825.1"/>
    </source>
</evidence>
<organism evidence="1 2">
    <name type="scientific">Alkalicoccobacillus gibsonii</name>
    <dbReference type="NCBI Taxonomy" id="79881"/>
    <lineage>
        <taxon>Bacteria</taxon>
        <taxon>Bacillati</taxon>
        <taxon>Bacillota</taxon>
        <taxon>Bacilli</taxon>
        <taxon>Bacillales</taxon>
        <taxon>Bacillaceae</taxon>
        <taxon>Alkalicoccobacillus</taxon>
    </lineage>
</organism>
<dbReference type="Pfam" id="PF19754">
    <property type="entry name" value="DUF6241"/>
    <property type="match status" value="1"/>
</dbReference>